<evidence type="ECO:0000256" key="4">
    <source>
        <dbReference type="ARBA" id="ARBA00023002"/>
    </source>
</evidence>
<dbReference type="STRING" id="565045.NOR51B_1634"/>
<dbReference type="HOGENOM" id="CLU_019722_2_1_6"/>
<accession>B8KT11</accession>
<reference evidence="8" key="1">
    <citation type="journal article" date="2013" name="BMC Microbiol.">
        <title>Taxonomy and evolution of bacteriochlorophyll a-containing members of the OM60/NOR5 clade of marine gammaproteobacteria: description of Luminiphilus syltensis gen. nov., sp. nov., reclassification of Haliea rubra as Pseudohaliea rubra gen. nov., comb. nov., and emendation of Chromatocurvus halotolerans.</title>
        <authorList>
            <person name="Spring S."/>
            <person name="Riedel T."/>
            <person name="Sproer C."/>
            <person name="Yan S."/>
            <person name="Harder J."/>
            <person name="Fuchs B.M."/>
        </authorList>
    </citation>
    <scope>NUCLEOTIDE SEQUENCE [LARGE SCALE GENOMIC DNA]</scope>
    <source>
        <strain evidence="8">NOR51-B</strain>
    </source>
</reference>
<dbReference type="InterPro" id="IPR036188">
    <property type="entry name" value="FAD/NAD-bd_sf"/>
</dbReference>
<keyword evidence="3 5" id="KW-0125">Carotenoid biosynthesis</keyword>
<dbReference type="Pfam" id="PF01593">
    <property type="entry name" value="Amino_oxidase"/>
    <property type="match status" value="1"/>
</dbReference>
<dbReference type="PANTHER" id="PTHR43734">
    <property type="entry name" value="PHYTOENE DESATURASE"/>
    <property type="match status" value="1"/>
</dbReference>
<feature type="domain" description="Amine oxidase" evidence="6">
    <location>
        <begin position="9"/>
        <end position="484"/>
    </location>
</feature>
<organism evidence="7 8">
    <name type="scientific">Luminiphilus syltensis NOR5-1B</name>
    <dbReference type="NCBI Taxonomy" id="565045"/>
    <lineage>
        <taxon>Bacteria</taxon>
        <taxon>Pseudomonadati</taxon>
        <taxon>Pseudomonadota</taxon>
        <taxon>Gammaproteobacteria</taxon>
        <taxon>Cellvibrionales</taxon>
        <taxon>Halieaceae</taxon>
        <taxon>Luminiphilus</taxon>
    </lineage>
</organism>
<evidence type="ECO:0000256" key="5">
    <source>
        <dbReference type="RuleBase" id="RU362075"/>
    </source>
</evidence>
<dbReference type="GO" id="GO:0016491">
    <property type="term" value="F:oxidoreductase activity"/>
    <property type="evidence" value="ECO:0007669"/>
    <property type="project" value="UniProtKB-KW"/>
</dbReference>
<evidence type="ECO:0000256" key="3">
    <source>
        <dbReference type="ARBA" id="ARBA00022746"/>
    </source>
</evidence>
<name>B8KT11_9GAMM</name>
<evidence type="ECO:0000256" key="1">
    <source>
        <dbReference type="ARBA" id="ARBA00004829"/>
    </source>
</evidence>
<dbReference type="GO" id="GO:0016117">
    <property type="term" value="P:carotenoid biosynthetic process"/>
    <property type="evidence" value="ECO:0007669"/>
    <property type="project" value="UniProtKB-KW"/>
</dbReference>
<sequence length="489" mass="52728">MAVIGAGAGGLAAAIDLSRQGCAVTVIDRAPKPGGKMRNLDVNGKPIAAGPTVFTMRWVFDGLFSDADTALEQRLNLSEASVLARHAWTDGDRLDLHASIDDSVRAIAEFSGPTDASAYRRFCGESQGIYDTLRDTFMGAQRPNPLSLTHRVGLSRIHKLLQTLPHVSLWSRLSKHFEDPRLVQLFARYSTYVGSSPFQAPATLMLIAHVEQSGVWLVDGGMSAVAQAMVTLAEERGTRLHFGDGVDEITTANGAVNGVVLDSGETLPVDAVVYNGDYTALNQSLLPAAMRSKIPSRKVNQRGLSAITWCIDGTTRGFPMAFHNVLFADDYHREFGDIFNHQRITPRPTVYICAQDRNGGPAISDNERMLMLINAPANGDTEAWPESVLESWYQRACELCEQCGLTLSADRQNRLATSPKDFHQRFPASGGSLYGGASQGMWSSFSRPGARAPIRGLYLAGGTVHPGPGVPMATLSGRLAAAALMADQL</sequence>
<dbReference type="Gene3D" id="3.50.50.60">
    <property type="entry name" value="FAD/NAD(P)-binding domain"/>
    <property type="match status" value="2"/>
</dbReference>
<dbReference type="NCBIfam" id="TIGR02734">
    <property type="entry name" value="crtI_fam"/>
    <property type="match status" value="1"/>
</dbReference>
<comment type="similarity">
    <text evidence="2 5">Belongs to the carotenoid/retinoid oxidoreductase family.</text>
</comment>
<evidence type="ECO:0000259" key="6">
    <source>
        <dbReference type="Pfam" id="PF01593"/>
    </source>
</evidence>
<dbReference type="PANTHER" id="PTHR43734:SF7">
    <property type="entry name" value="4,4'-DIAPONEUROSPORENE OXYGENASE"/>
    <property type="match status" value="1"/>
</dbReference>
<dbReference type="eggNOG" id="COG1233">
    <property type="taxonomic scope" value="Bacteria"/>
</dbReference>
<dbReference type="InterPro" id="IPR054841">
    <property type="entry name" value="carotdesatCrtD"/>
</dbReference>
<evidence type="ECO:0000313" key="7">
    <source>
        <dbReference type="EMBL" id="EED35687.1"/>
    </source>
</evidence>
<keyword evidence="4 5" id="KW-0560">Oxidoreductase</keyword>
<dbReference type="InterPro" id="IPR002937">
    <property type="entry name" value="Amino_oxidase"/>
</dbReference>
<dbReference type="EMBL" id="DS999411">
    <property type="protein sequence ID" value="EED35687.1"/>
    <property type="molecule type" value="Genomic_DNA"/>
</dbReference>
<dbReference type="Proteomes" id="UP000004699">
    <property type="component" value="Unassembled WGS sequence"/>
</dbReference>
<dbReference type="AlphaFoldDB" id="B8KT11"/>
<proteinExistence type="inferred from homology"/>
<dbReference type="SUPFAM" id="SSF51905">
    <property type="entry name" value="FAD/NAD(P)-binding domain"/>
    <property type="match status" value="1"/>
</dbReference>
<dbReference type="InterPro" id="IPR014105">
    <property type="entry name" value="Carotenoid/retinoid_OxRdtase"/>
</dbReference>
<dbReference type="NCBIfam" id="NF045637">
    <property type="entry name" value="carotdesatCrtDProt"/>
    <property type="match status" value="1"/>
</dbReference>
<evidence type="ECO:0000313" key="8">
    <source>
        <dbReference type="Proteomes" id="UP000004699"/>
    </source>
</evidence>
<keyword evidence="8" id="KW-1185">Reference proteome</keyword>
<comment type="pathway">
    <text evidence="1 5">Carotenoid biosynthesis.</text>
</comment>
<protein>
    <submittedName>
        <fullName evidence="7">Methoxyneurosporene dehydrogenase</fullName>
    </submittedName>
</protein>
<gene>
    <name evidence="7" type="ORF">NOR51B_1634</name>
</gene>
<evidence type="ECO:0000256" key="2">
    <source>
        <dbReference type="ARBA" id="ARBA00006046"/>
    </source>
</evidence>